<keyword evidence="2" id="KW-1185">Reference proteome</keyword>
<evidence type="ECO:0000313" key="1">
    <source>
        <dbReference type="EMBL" id="KAL3268537.1"/>
    </source>
</evidence>
<reference evidence="1 2" key="1">
    <citation type="journal article" date="2021" name="BMC Biol.">
        <title>Horizontally acquired antibacterial genes associated with adaptive radiation of ladybird beetles.</title>
        <authorList>
            <person name="Li H.S."/>
            <person name="Tang X.F."/>
            <person name="Huang Y.H."/>
            <person name="Xu Z.Y."/>
            <person name="Chen M.L."/>
            <person name="Du X.Y."/>
            <person name="Qiu B.Y."/>
            <person name="Chen P.T."/>
            <person name="Zhang W."/>
            <person name="Slipinski A."/>
            <person name="Escalona H.E."/>
            <person name="Waterhouse R.M."/>
            <person name="Zwick A."/>
            <person name="Pang H."/>
        </authorList>
    </citation>
    <scope>NUCLEOTIDE SEQUENCE [LARGE SCALE GENOMIC DNA]</scope>
    <source>
        <strain evidence="1">SYSU2018</strain>
    </source>
</reference>
<dbReference type="EMBL" id="JABFTP020000021">
    <property type="protein sequence ID" value="KAL3268537.1"/>
    <property type="molecule type" value="Genomic_DNA"/>
</dbReference>
<protein>
    <submittedName>
        <fullName evidence="1">Uncharacterized protein</fullName>
    </submittedName>
</protein>
<organism evidence="1 2">
    <name type="scientific">Cryptolaemus montrouzieri</name>
    <dbReference type="NCBI Taxonomy" id="559131"/>
    <lineage>
        <taxon>Eukaryota</taxon>
        <taxon>Metazoa</taxon>
        <taxon>Ecdysozoa</taxon>
        <taxon>Arthropoda</taxon>
        <taxon>Hexapoda</taxon>
        <taxon>Insecta</taxon>
        <taxon>Pterygota</taxon>
        <taxon>Neoptera</taxon>
        <taxon>Endopterygota</taxon>
        <taxon>Coleoptera</taxon>
        <taxon>Polyphaga</taxon>
        <taxon>Cucujiformia</taxon>
        <taxon>Coccinelloidea</taxon>
        <taxon>Coccinellidae</taxon>
        <taxon>Scymninae</taxon>
        <taxon>Scymnini</taxon>
        <taxon>Cryptolaemus</taxon>
    </lineage>
</organism>
<gene>
    <name evidence="1" type="ORF">HHI36_007647</name>
</gene>
<dbReference type="AlphaFoldDB" id="A0ABD2MQQ0"/>
<comment type="caution">
    <text evidence="1">The sequence shown here is derived from an EMBL/GenBank/DDBJ whole genome shotgun (WGS) entry which is preliminary data.</text>
</comment>
<dbReference type="Proteomes" id="UP001516400">
    <property type="component" value="Unassembled WGS sequence"/>
</dbReference>
<name>A0ABD2MQQ0_9CUCU</name>
<evidence type="ECO:0000313" key="2">
    <source>
        <dbReference type="Proteomes" id="UP001516400"/>
    </source>
</evidence>
<sequence>MRKLFEHIVLDRQKSGVEDLQVGTNKNIKYLGVCFNQGKRMKQHIKNTAMKDKMIATAITRVMADTEDSRFDERNLSYGWLSHSIHRGVTRYKVNTAVKSTNFGRKGQLRLGRE</sequence>
<accession>A0ABD2MQQ0</accession>
<proteinExistence type="predicted"/>